<accession>A0A7C9GZU1</accession>
<evidence type="ECO:0000256" key="1">
    <source>
        <dbReference type="SAM" id="Coils"/>
    </source>
</evidence>
<protein>
    <submittedName>
        <fullName evidence="3">DUF2326 domain-containing protein</fullName>
    </submittedName>
</protein>
<dbReference type="AlphaFoldDB" id="A0A7C9GZU1"/>
<dbReference type="Proteomes" id="UP000481964">
    <property type="component" value="Unassembled WGS sequence"/>
</dbReference>
<organism evidence="3 4">
    <name type="scientific">Lachnospira eligens</name>
    <dbReference type="NCBI Taxonomy" id="39485"/>
    <lineage>
        <taxon>Bacteria</taxon>
        <taxon>Bacillati</taxon>
        <taxon>Bacillota</taxon>
        <taxon>Clostridia</taxon>
        <taxon>Lachnospirales</taxon>
        <taxon>Lachnospiraceae</taxon>
        <taxon>Lachnospira</taxon>
    </lineage>
</organism>
<gene>
    <name evidence="3" type="ORF">GKE48_00945</name>
</gene>
<name>A0A7C9GZU1_9FIRM</name>
<comment type="caution">
    <text evidence="3">The sequence shown here is derived from an EMBL/GenBank/DDBJ whole genome shotgun (WGS) entry which is preliminary data.</text>
</comment>
<dbReference type="Pfam" id="PF10088">
    <property type="entry name" value="DUF2326"/>
    <property type="match status" value="1"/>
</dbReference>
<keyword evidence="1" id="KW-0175">Coiled coil</keyword>
<feature type="coiled-coil region" evidence="1">
    <location>
        <begin position="251"/>
        <end position="285"/>
    </location>
</feature>
<reference evidence="3 4" key="1">
    <citation type="journal article" date="2019" name="Nat. Med.">
        <title>A library of human gut bacterial isolates paired with longitudinal multiomics data enables mechanistic microbiome research.</title>
        <authorList>
            <person name="Poyet M."/>
            <person name="Groussin M."/>
            <person name="Gibbons S.M."/>
            <person name="Avila-Pacheco J."/>
            <person name="Jiang X."/>
            <person name="Kearney S.M."/>
            <person name="Perrotta A.R."/>
            <person name="Berdy B."/>
            <person name="Zhao S."/>
            <person name="Lieberman T.D."/>
            <person name="Swanson P.K."/>
            <person name="Smith M."/>
            <person name="Roesemann S."/>
            <person name="Alexander J.E."/>
            <person name="Rich S.A."/>
            <person name="Livny J."/>
            <person name="Vlamakis H."/>
            <person name="Clish C."/>
            <person name="Bullock K."/>
            <person name="Deik A."/>
            <person name="Scott J."/>
            <person name="Pierce K.A."/>
            <person name="Xavier R.J."/>
            <person name="Alm E.J."/>
        </authorList>
    </citation>
    <scope>NUCLEOTIDE SEQUENCE [LARGE SCALE GENOMIC DNA]</scope>
    <source>
        <strain evidence="3 4">BIOML-A1</strain>
    </source>
</reference>
<dbReference type="RefSeq" id="WP_154300282.1">
    <property type="nucleotide sequence ID" value="NZ_WKRD01000001.1"/>
</dbReference>
<proteinExistence type="predicted"/>
<dbReference type="Gene3D" id="3.40.50.300">
    <property type="entry name" value="P-loop containing nucleotide triphosphate hydrolases"/>
    <property type="match status" value="1"/>
</dbReference>
<dbReference type="InterPro" id="IPR018760">
    <property type="entry name" value="DUF2326"/>
</dbReference>
<dbReference type="EMBL" id="WKRD01000001">
    <property type="protein sequence ID" value="MSC56025.1"/>
    <property type="molecule type" value="Genomic_DNA"/>
</dbReference>
<feature type="domain" description="DUF2326" evidence="2">
    <location>
        <begin position="445"/>
        <end position="568"/>
    </location>
</feature>
<evidence type="ECO:0000313" key="4">
    <source>
        <dbReference type="Proteomes" id="UP000481964"/>
    </source>
</evidence>
<evidence type="ECO:0000313" key="3">
    <source>
        <dbReference type="EMBL" id="MSC56025.1"/>
    </source>
</evidence>
<sequence>MKIKKLIVRKTKPSEEVIREIQFKEKGLNLIIDDTPESLRESGNSVGKSTAIKIIDLCLGAKSVRELYYDSDTRSENVVVKDFLEEYKVQAELILIDENKREYSIKRDLFLRGKKYIFDEPYSEQDFWDELKKIIFGLKEPRPTFRQLIPKFVRVENTAEERMIKFLPIMTGSDVYDTIYCFLFQIYSDELLSKKGEITEKLFECQKTIQMLEKSKSISSLSVLKQSLEIINSDLKDLYDKRNKLSYMDEYREELDSKRKLTLRINDLQEKMELVEFEISNIENSIVSLSKEKSEINIQILQAIYQEAKSYIPKLQKNFEDMISFHNSMIQNRIDFIQKQLNVKKELLEQYSSQLANILEQKEKITIEALDEGLLDELNMLNRKIEDLSLKKGEIKQSIQLLEEQEAVRQGLNKELLDIQNQMENDGIDEKIKKFNQFFSDYCDKLYGEKYLLAYNENWKEEKKFPVSIASLGGKVGTGKKKAVIVAFDLAYMQYSIHMGIKVPQFVIHDKMENTHINQIKTIFEICEEIDGQYIIPILRERIDKVDQKYVQKAKVLELSTNNKFFGI</sequence>
<dbReference type="InterPro" id="IPR027417">
    <property type="entry name" value="P-loop_NTPase"/>
</dbReference>
<evidence type="ECO:0000259" key="2">
    <source>
        <dbReference type="Pfam" id="PF10088"/>
    </source>
</evidence>
<feature type="coiled-coil region" evidence="1">
    <location>
        <begin position="334"/>
        <end position="422"/>
    </location>
</feature>